<evidence type="ECO:0000313" key="1">
    <source>
        <dbReference type="EMBL" id="SQA93851.1"/>
    </source>
</evidence>
<sequence>MVRKVFYILFLVSVLANTFSCQMMNRSRYKNCNDIIITENIFSLIDTTQIYNIEDLTLKNRNHPFFCRFSSNGEIVFLFSENRKEYKHISKLSYRGFFYVKNEHLFMKIYFRHPQGGIRTKKILTAVCDGVLYFRYEDECEKSIRLTPINAKYKQQ</sequence>
<proteinExistence type="predicted"/>
<dbReference type="Proteomes" id="UP000250169">
    <property type="component" value="Unassembled WGS sequence"/>
</dbReference>
<accession>A0A2X2SW36</accession>
<name>A0A2X2SW36_CAPOC</name>
<dbReference type="EMBL" id="UAVS01000005">
    <property type="protein sequence ID" value="SQA93851.1"/>
    <property type="molecule type" value="Genomic_DNA"/>
</dbReference>
<gene>
    <name evidence="1" type="ORF">NCTC11545_01230</name>
</gene>
<reference evidence="1 2" key="1">
    <citation type="submission" date="2018-06" db="EMBL/GenBank/DDBJ databases">
        <authorList>
            <consortium name="Pathogen Informatics"/>
            <person name="Doyle S."/>
        </authorList>
    </citation>
    <scope>NUCLEOTIDE SEQUENCE [LARGE SCALE GENOMIC DNA]</scope>
    <source>
        <strain evidence="1 2">NCTC11545</strain>
    </source>
</reference>
<protein>
    <submittedName>
        <fullName evidence="1">Uncharacterized protein</fullName>
    </submittedName>
</protein>
<dbReference type="AlphaFoldDB" id="A0A2X2SW36"/>
<evidence type="ECO:0000313" key="2">
    <source>
        <dbReference type="Proteomes" id="UP000250169"/>
    </source>
</evidence>
<organism evidence="1 2">
    <name type="scientific">Capnocytophaga ochracea</name>
    <dbReference type="NCBI Taxonomy" id="1018"/>
    <lineage>
        <taxon>Bacteria</taxon>
        <taxon>Pseudomonadati</taxon>
        <taxon>Bacteroidota</taxon>
        <taxon>Flavobacteriia</taxon>
        <taxon>Flavobacteriales</taxon>
        <taxon>Flavobacteriaceae</taxon>
        <taxon>Capnocytophaga</taxon>
    </lineage>
</organism>
<dbReference type="RefSeq" id="WP_111972599.1">
    <property type="nucleotide sequence ID" value="NZ_UAVS01000005.1"/>
</dbReference>